<proteinExistence type="inferred from homology"/>
<name>A0A9E3H4T1_9NOST</name>
<comment type="caution">
    <text evidence="3">The sequence shown here is derived from an EMBL/GenBank/DDBJ whole genome shotgun (WGS) entry which is preliminary data.</text>
</comment>
<dbReference type="Gene3D" id="3.40.50.720">
    <property type="entry name" value="NAD(P)-binding Rossmann-like Domain"/>
    <property type="match status" value="1"/>
</dbReference>
<comment type="similarity">
    <text evidence="1">Belongs to the short-chain dehydrogenases/reductases (SDR) family.</text>
</comment>
<organism evidence="3 4">
    <name type="scientific">Pelatocladus maniniholoensis HA4357-MV3</name>
    <dbReference type="NCBI Taxonomy" id="1117104"/>
    <lineage>
        <taxon>Bacteria</taxon>
        <taxon>Bacillati</taxon>
        <taxon>Cyanobacteriota</taxon>
        <taxon>Cyanophyceae</taxon>
        <taxon>Nostocales</taxon>
        <taxon>Nostocaceae</taxon>
        <taxon>Pelatocladus</taxon>
    </lineage>
</organism>
<evidence type="ECO:0000313" key="4">
    <source>
        <dbReference type="Proteomes" id="UP000813215"/>
    </source>
</evidence>
<dbReference type="AlphaFoldDB" id="A0A9E3H4T1"/>
<sequence length="57" mass="6214">MRSPFYPPERLQSIIDGLKRIATPEEIAEVALFLASEESRYITGTSILADGGMMAGL</sequence>
<dbReference type="GO" id="GO:0016491">
    <property type="term" value="F:oxidoreductase activity"/>
    <property type="evidence" value="ECO:0007669"/>
    <property type="project" value="UniProtKB-KW"/>
</dbReference>
<accession>A0A9E3H4T1</accession>
<dbReference type="InterPro" id="IPR036291">
    <property type="entry name" value="NAD(P)-bd_dom_sf"/>
</dbReference>
<keyword evidence="2" id="KW-0560">Oxidoreductase</keyword>
<dbReference type="Pfam" id="PF13561">
    <property type="entry name" value="adh_short_C2"/>
    <property type="match status" value="1"/>
</dbReference>
<dbReference type="SUPFAM" id="SSF51735">
    <property type="entry name" value="NAD(P)-binding Rossmann-fold domains"/>
    <property type="match status" value="1"/>
</dbReference>
<dbReference type="PANTHER" id="PTHR24321">
    <property type="entry name" value="DEHYDROGENASES, SHORT CHAIN"/>
    <property type="match status" value="1"/>
</dbReference>
<dbReference type="InterPro" id="IPR002347">
    <property type="entry name" value="SDR_fam"/>
</dbReference>
<dbReference type="EMBL" id="JAHHHW010000013">
    <property type="protein sequence ID" value="MBW4430449.1"/>
    <property type="molecule type" value="Genomic_DNA"/>
</dbReference>
<evidence type="ECO:0000256" key="2">
    <source>
        <dbReference type="ARBA" id="ARBA00023002"/>
    </source>
</evidence>
<dbReference type="PANTHER" id="PTHR24321:SF8">
    <property type="entry name" value="ESTRADIOL 17-BETA-DEHYDROGENASE 8-RELATED"/>
    <property type="match status" value="1"/>
</dbReference>
<reference evidence="3" key="2">
    <citation type="journal article" date="2022" name="Microbiol. Resour. Announc.">
        <title>Metagenome Sequencing to Explore Phylogenomics of Terrestrial Cyanobacteria.</title>
        <authorList>
            <person name="Ward R.D."/>
            <person name="Stajich J.E."/>
            <person name="Johansen J.R."/>
            <person name="Huntemann M."/>
            <person name="Clum A."/>
            <person name="Foster B."/>
            <person name="Foster B."/>
            <person name="Roux S."/>
            <person name="Palaniappan K."/>
            <person name="Varghese N."/>
            <person name="Mukherjee S."/>
            <person name="Reddy T.B.K."/>
            <person name="Daum C."/>
            <person name="Copeland A."/>
            <person name="Chen I.A."/>
            <person name="Ivanova N.N."/>
            <person name="Kyrpides N.C."/>
            <person name="Shapiro N."/>
            <person name="Eloe-Fadrosh E.A."/>
            <person name="Pietrasiak N."/>
        </authorList>
    </citation>
    <scope>NUCLEOTIDE SEQUENCE</scope>
    <source>
        <strain evidence="3">HA4357-MV3</strain>
    </source>
</reference>
<dbReference type="Proteomes" id="UP000813215">
    <property type="component" value="Unassembled WGS sequence"/>
</dbReference>
<evidence type="ECO:0000313" key="3">
    <source>
        <dbReference type="EMBL" id="MBW4430449.1"/>
    </source>
</evidence>
<reference evidence="3" key="1">
    <citation type="submission" date="2021-05" db="EMBL/GenBank/DDBJ databases">
        <authorList>
            <person name="Pietrasiak N."/>
            <person name="Ward R."/>
            <person name="Stajich J.E."/>
            <person name="Kurbessoian T."/>
        </authorList>
    </citation>
    <scope>NUCLEOTIDE SEQUENCE</scope>
    <source>
        <strain evidence="3">HA4357-MV3</strain>
    </source>
</reference>
<protein>
    <submittedName>
        <fullName evidence="3">SDR family oxidoreductase</fullName>
    </submittedName>
</protein>
<gene>
    <name evidence="3" type="ORF">KME28_01430</name>
</gene>
<evidence type="ECO:0000256" key="1">
    <source>
        <dbReference type="ARBA" id="ARBA00006484"/>
    </source>
</evidence>